<evidence type="ECO:0000313" key="1">
    <source>
        <dbReference type="EMBL" id="WTU76065.1"/>
    </source>
</evidence>
<dbReference type="AlphaFoldDB" id="A0AAU2JV88"/>
<dbReference type="EMBL" id="CP108264">
    <property type="protein sequence ID" value="WTU76065.1"/>
    <property type="molecule type" value="Genomic_DNA"/>
</dbReference>
<proteinExistence type="predicted"/>
<organism evidence="1">
    <name type="scientific">Streptomyces sp. NBC_00049</name>
    <dbReference type="NCBI Taxonomy" id="2903617"/>
    <lineage>
        <taxon>Bacteria</taxon>
        <taxon>Bacillati</taxon>
        <taxon>Actinomycetota</taxon>
        <taxon>Actinomycetes</taxon>
        <taxon>Kitasatosporales</taxon>
        <taxon>Streptomycetaceae</taxon>
        <taxon>Streptomyces</taxon>
    </lineage>
</organism>
<protein>
    <submittedName>
        <fullName evidence="1">Uncharacterized protein</fullName>
    </submittedName>
</protein>
<accession>A0AAU2JV88</accession>
<reference evidence="1" key="1">
    <citation type="submission" date="2022-10" db="EMBL/GenBank/DDBJ databases">
        <title>The complete genomes of actinobacterial strains from the NBC collection.</title>
        <authorList>
            <person name="Joergensen T.S."/>
            <person name="Alvarez Arevalo M."/>
            <person name="Sterndorff E.B."/>
            <person name="Faurdal D."/>
            <person name="Vuksanovic O."/>
            <person name="Mourched A.-S."/>
            <person name="Charusanti P."/>
            <person name="Shaw S."/>
            <person name="Blin K."/>
            <person name="Weber T."/>
        </authorList>
    </citation>
    <scope>NUCLEOTIDE SEQUENCE</scope>
    <source>
        <strain evidence="1">NBC_00049</strain>
    </source>
</reference>
<sequence>MRPVTLHTLMHHTGQARTVKWRPERLSTDTTRRLIRRGRRSNAAVRVYVTTDRDGRSMHVAYVEFGPGLYDNVDAVTDIYEIPTEALTSL</sequence>
<gene>
    <name evidence="1" type="ORF">OG327_23555</name>
</gene>
<name>A0AAU2JV88_9ACTN</name>